<keyword evidence="2" id="KW-1185">Reference proteome</keyword>
<evidence type="ECO:0000313" key="2">
    <source>
        <dbReference type="Proteomes" id="UP000606720"/>
    </source>
</evidence>
<dbReference type="AlphaFoldDB" id="A0A923LPF7"/>
<protein>
    <recommendedName>
        <fullName evidence="3">Flagellar hook-length control protein FliK</fullName>
    </recommendedName>
</protein>
<name>A0A923LPF7_9FIRM</name>
<organism evidence="1 2">
    <name type="scientific">Roseburia zhanii</name>
    <dbReference type="NCBI Taxonomy" id="2763064"/>
    <lineage>
        <taxon>Bacteria</taxon>
        <taxon>Bacillati</taxon>
        <taxon>Bacillota</taxon>
        <taxon>Clostridia</taxon>
        <taxon>Lachnospirales</taxon>
        <taxon>Lachnospiraceae</taxon>
        <taxon>Roseburia</taxon>
    </lineage>
</organism>
<reference evidence="1" key="1">
    <citation type="submission" date="2020-08" db="EMBL/GenBank/DDBJ databases">
        <title>Genome public.</title>
        <authorList>
            <person name="Liu C."/>
            <person name="Sun Q."/>
        </authorList>
    </citation>
    <scope>NUCLEOTIDE SEQUENCE</scope>
    <source>
        <strain evidence="1">BX1005</strain>
    </source>
</reference>
<sequence length="1052" mass="116265">MKIENGKGIEQTTVESPFEKAKVTTSFQETIKTKTDKLEKSVRMGQTGYGKEELTKGVIEEFEEKMSNQMDATERKNQMAVMANTMSAEDYRQAEEDGFSVGDMASHTVITAMDKIKVQLAKAGVDVSVFGDSLTQEQLESLGGNAAAAAQLQKCLEGANLPATEANLTEGVEAYAQAQELKPLSEGAIKYLLDNRLEPSIENLYMAEFSGSASYMPPQDSEIDFEAFTAQLEQVITAAGEEVNEQTLSDSKWMVESEIPLTAENFSYMQKLSNLALPMEGNNVISAIVTAVSEGNRPNDAMLLPEYSITAQAEHAVEIVTEATEEDIAYLVANNIEISVESLEQTITQRKNGILDLTKADDLITAGNKSAEETNPVTDAGENNGALEAITDQGLAFLRAKRVLEETRLAMTTEANRALIKQGISIDTKPLEALVEDLKQQESSYYTALLQENGEVEDAGAAALFEETSQKVSDLKEMPAYLLGMHGYDLDTVNGLHEAGTALKDTFEKAGESYETLMTAPRKDLGDSIQKAFANVDDILKDIGLESSEANRRAVRILAYNQLEITEESITTMKAADERVQRTFSNLTPAAVRELIRQGNNPLDMPLEELNATVESIQEETGAEDTKRFSEYLWKLEQNHEISQDERESYIGIYRLIRQVEKTDGAAIGALISQGGELTMRNLLTAVRSAKKSGMDYTIDDEFAGADKGSMAAKSITEQIDTAYQNNCIKDVAKTLTPVTMQRLLENSDWENYTPEQLKEALMEYAKETQEADLALEHDYAKSQLKEAEEAATADDEVYHLLEHFEIPNTINNVIAANRLLNKRNQVFSQLFNSDEVFSGEEVDFAAIEQDILEKFSEALKTPEEMAAAQEALAETAENVMKTMIADEKHITSMDIRELKLMNTQLSIAGKMADEEEYNIPVLVGDEVTNLSLKIVRGTKRHGMVEIMFEMENAGKVAASIAAKEEGITGLIAADDQDTEDLLSKNADKIAESLGENCALKCTYAEDLDFSQFKKEIIKDEKDSQNSEYAVQTVRLYKIAKSFIESVKELQF</sequence>
<evidence type="ECO:0000313" key="1">
    <source>
        <dbReference type="EMBL" id="MBC5714042.1"/>
    </source>
</evidence>
<dbReference type="InterPro" id="IPR046207">
    <property type="entry name" value="DUF6240"/>
</dbReference>
<proteinExistence type="predicted"/>
<gene>
    <name evidence="1" type="ORF">H8S17_07440</name>
</gene>
<accession>A0A923LPF7</accession>
<dbReference type="EMBL" id="JACOPH010000004">
    <property type="protein sequence ID" value="MBC5714042.1"/>
    <property type="molecule type" value="Genomic_DNA"/>
</dbReference>
<dbReference type="Pfam" id="PF19753">
    <property type="entry name" value="DUF6240"/>
    <property type="match status" value="2"/>
</dbReference>
<dbReference type="Proteomes" id="UP000606720">
    <property type="component" value="Unassembled WGS sequence"/>
</dbReference>
<comment type="caution">
    <text evidence="1">The sequence shown here is derived from an EMBL/GenBank/DDBJ whole genome shotgun (WGS) entry which is preliminary data.</text>
</comment>
<dbReference type="RefSeq" id="WP_186866803.1">
    <property type="nucleotide sequence ID" value="NZ_JACOPH010000004.1"/>
</dbReference>
<evidence type="ECO:0008006" key="3">
    <source>
        <dbReference type="Google" id="ProtNLM"/>
    </source>
</evidence>